<evidence type="ECO:0000313" key="3">
    <source>
        <dbReference type="Proteomes" id="UP000287124"/>
    </source>
</evidence>
<dbReference type="AlphaFoldDB" id="A0A430LI47"/>
<keyword evidence="3" id="KW-1185">Reference proteome</keyword>
<dbReference type="Proteomes" id="UP000287124">
    <property type="component" value="Unassembled WGS sequence"/>
</dbReference>
<feature type="compositionally biased region" description="Basic and acidic residues" evidence="1">
    <location>
        <begin position="74"/>
        <end position="85"/>
    </location>
</feature>
<dbReference type="EMBL" id="MIKF01000186">
    <property type="protein sequence ID" value="RTE75419.1"/>
    <property type="molecule type" value="Genomic_DNA"/>
</dbReference>
<evidence type="ECO:0000313" key="2">
    <source>
        <dbReference type="EMBL" id="RTE75419.1"/>
    </source>
</evidence>
<feature type="region of interest" description="Disordered" evidence="1">
    <location>
        <begin position="64"/>
        <end position="92"/>
    </location>
</feature>
<comment type="caution">
    <text evidence="2">The sequence shown here is derived from an EMBL/GenBank/DDBJ whole genome shotgun (WGS) entry which is preliminary data.</text>
</comment>
<protein>
    <submittedName>
        <fullName evidence="2">Uncharacterized protein</fullName>
    </submittedName>
</protein>
<sequence>MGHRPAAICTHDHDDSAHSTPAPLIAFILVVSPASARYDLIITQRLNPSVGCCVRNDPLTNRPIAGRCSPTWSRRHDTGRGRQDDGIGGSLP</sequence>
<name>A0A430LI47_9HYPO</name>
<accession>A0A430LI47</accession>
<organism evidence="2 3">
    <name type="scientific">Fusarium euwallaceae</name>
    <dbReference type="NCBI Taxonomy" id="1147111"/>
    <lineage>
        <taxon>Eukaryota</taxon>
        <taxon>Fungi</taxon>
        <taxon>Dikarya</taxon>
        <taxon>Ascomycota</taxon>
        <taxon>Pezizomycotina</taxon>
        <taxon>Sordariomycetes</taxon>
        <taxon>Hypocreomycetidae</taxon>
        <taxon>Hypocreales</taxon>
        <taxon>Nectriaceae</taxon>
        <taxon>Fusarium</taxon>
        <taxon>Fusarium solani species complex</taxon>
    </lineage>
</organism>
<evidence type="ECO:0000256" key="1">
    <source>
        <dbReference type="SAM" id="MobiDB-lite"/>
    </source>
</evidence>
<reference evidence="2 3" key="1">
    <citation type="submission" date="2017-06" db="EMBL/GenBank/DDBJ databases">
        <title>Comparative genomic analysis of Ambrosia Fusariam Clade fungi.</title>
        <authorList>
            <person name="Stajich J.E."/>
            <person name="Carrillo J."/>
            <person name="Kijimoto T."/>
            <person name="Eskalen A."/>
            <person name="O'Donnell K."/>
            <person name="Kasson M."/>
        </authorList>
    </citation>
    <scope>NUCLEOTIDE SEQUENCE [LARGE SCALE GENOMIC DNA]</scope>
    <source>
        <strain evidence="2 3">UCR1854</strain>
    </source>
</reference>
<proteinExistence type="predicted"/>
<gene>
    <name evidence="2" type="ORF">BHE90_010105</name>
</gene>